<keyword evidence="2" id="KW-0472">Membrane</keyword>
<evidence type="ECO:0000256" key="2">
    <source>
        <dbReference type="SAM" id="Phobius"/>
    </source>
</evidence>
<feature type="region of interest" description="Disordered" evidence="1">
    <location>
        <begin position="53"/>
        <end position="120"/>
    </location>
</feature>
<evidence type="ECO:0000259" key="3">
    <source>
        <dbReference type="Pfam" id="PF07423"/>
    </source>
</evidence>
<sequence length="193" mass="20762">MRSQRGSGYSSSRYEQRRSRTDRLLGWIIGMVSLLILVVGCIILISVFHTSSETNQASSSNTHSQSSTTNNSKSQESKSDKSSSSSSISDSSQVSNDDSSTASSADSSSSSQSDENHQASYEMGSADWNAQVAAISEATGIEEESMTIRWLGNGGTPNSSLARVAPKDNQNAIYVVHLVYKNGHWQADDVKKP</sequence>
<dbReference type="Pfam" id="PF07423">
    <property type="entry name" value="DUF1510"/>
    <property type="match status" value="1"/>
</dbReference>
<organism evidence="4 5">
    <name type="scientific">Sporolactobacillus mangiferae</name>
    <dbReference type="NCBI Taxonomy" id="2940498"/>
    <lineage>
        <taxon>Bacteria</taxon>
        <taxon>Bacillati</taxon>
        <taxon>Bacillota</taxon>
        <taxon>Bacilli</taxon>
        <taxon>Bacillales</taxon>
        <taxon>Sporolactobacillaceae</taxon>
        <taxon>Sporolactobacillus</taxon>
    </lineage>
</organism>
<accession>A0ABT0M6H1</accession>
<feature type="compositionally biased region" description="Low complexity" evidence="1">
    <location>
        <begin position="82"/>
        <end position="113"/>
    </location>
</feature>
<keyword evidence="5" id="KW-1185">Reference proteome</keyword>
<feature type="transmembrane region" description="Helical" evidence="2">
    <location>
        <begin position="24"/>
        <end position="48"/>
    </location>
</feature>
<name>A0ABT0M6H1_9BACL</name>
<feature type="domain" description="DUF1510" evidence="3">
    <location>
        <begin position="106"/>
        <end position="192"/>
    </location>
</feature>
<dbReference type="Proteomes" id="UP001203004">
    <property type="component" value="Unassembled WGS sequence"/>
</dbReference>
<gene>
    <name evidence="4" type="ORF">M3N64_00620</name>
</gene>
<evidence type="ECO:0000313" key="5">
    <source>
        <dbReference type="Proteomes" id="UP001203004"/>
    </source>
</evidence>
<feature type="compositionally biased region" description="Low complexity" evidence="1">
    <location>
        <begin position="54"/>
        <end position="74"/>
    </location>
</feature>
<evidence type="ECO:0000256" key="1">
    <source>
        <dbReference type="SAM" id="MobiDB-lite"/>
    </source>
</evidence>
<dbReference type="EMBL" id="JAMAST010000001">
    <property type="protein sequence ID" value="MCL1630456.1"/>
    <property type="molecule type" value="Genomic_DNA"/>
</dbReference>
<reference evidence="4 5" key="1">
    <citation type="submission" date="2022-05" db="EMBL/GenBank/DDBJ databases">
        <title>Sporolactobacillus sp nov CPB3-1, isolated from tree bark (Mangifera indica L.).</title>
        <authorList>
            <person name="Phuengjayaem S."/>
            <person name="Tanasupawat S."/>
        </authorList>
    </citation>
    <scope>NUCLEOTIDE SEQUENCE [LARGE SCALE GENOMIC DNA]</scope>
    <source>
        <strain evidence="4 5">CPB3-1</strain>
    </source>
</reference>
<proteinExistence type="predicted"/>
<dbReference type="InterPro" id="IPR009988">
    <property type="entry name" value="DUF1510"/>
</dbReference>
<protein>
    <submittedName>
        <fullName evidence="4">YrrS family protein</fullName>
    </submittedName>
</protein>
<keyword evidence="2" id="KW-1133">Transmembrane helix</keyword>
<dbReference type="RefSeq" id="WP_249095129.1">
    <property type="nucleotide sequence ID" value="NZ_JAMAST010000001.1"/>
</dbReference>
<comment type="caution">
    <text evidence="4">The sequence shown here is derived from an EMBL/GenBank/DDBJ whole genome shotgun (WGS) entry which is preliminary data.</text>
</comment>
<evidence type="ECO:0000313" key="4">
    <source>
        <dbReference type="EMBL" id="MCL1630456.1"/>
    </source>
</evidence>
<keyword evidence="2" id="KW-0812">Transmembrane</keyword>